<dbReference type="Proteomes" id="UP001321749">
    <property type="component" value="Unassembled WGS sequence"/>
</dbReference>
<comment type="caution">
    <text evidence="2">The sequence shown here is derived from an EMBL/GenBank/DDBJ whole genome shotgun (WGS) entry which is preliminary data.</text>
</comment>
<reference evidence="2" key="2">
    <citation type="submission" date="2023-06" db="EMBL/GenBank/DDBJ databases">
        <authorList>
            <consortium name="Lawrence Berkeley National Laboratory"/>
            <person name="Mondo S.J."/>
            <person name="Hensen N."/>
            <person name="Bonometti L."/>
            <person name="Westerberg I."/>
            <person name="Brannstrom I.O."/>
            <person name="Guillou S."/>
            <person name="Cros-Aarteil S."/>
            <person name="Calhoun S."/>
            <person name="Haridas S."/>
            <person name="Kuo A."/>
            <person name="Pangilinan J."/>
            <person name="Riley R."/>
            <person name="Labutti K."/>
            <person name="Andreopoulos B."/>
            <person name="Lipzen A."/>
            <person name="Chen C."/>
            <person name="Yanf M."/>
            <person name="Daum C."/>
            <person name="Ng V."/>
            <person name="Clum A."/>
            <person name="Steindorff A."/>
            <person name="Ohm R."/>
            <person name="Martin F."/>
            <person name="Silar P."/>
            <person name="Natvig D."/>
            <person name="Lalanne C."/>
            <person name="Gautier V."/>
            <person name="Ament-Velasquez S.L."/>
            <person name="Kruys A."/>
            <person name="Hutchinson M.I."/>
            <person name="Powell A.J."/>
            <person name="Barry K."/>
            <person name="Miller A.N."/>
            <person name="Grigoriev I.V."/>
            <person name="Debuchy R."/>
            <person name="Gladieux P."/>
            <person name="Thoren M.H."/>
            <person name="Johannesson H."/>
        </authorList>
    </citation>
    <scope>NUCLEOTIDE SEQUENCE</scope>
    <source>
        <strain evidence="2">PSN324</strain>
    </source>
</reference>
<proteinExistence type="predicted"/>
<dbReference type="EMBL" id="MU864954">
    <property type="protein sequence ID" value="KAK4463898.1"/>
    <property type="molecule type" value="Genomic_DNA"/>
</dbReference>
<accession>A0AAV9HU54</accession>
<sequence length="139" mass="15862">MRLAAFCLLLTKYMTAVAIEQCNPHLVRINELYWLLKAGLAGSMPAVKQKYPMTRRDSGPFGALSRQAIMRYSRTDKIVKFVACTRCSWFLTQLVLERLAVIYRCFLTLRHANLRPAPLRCAQYLLTLAMVLGQLLAHS</sequence>
<feature type="signal peptide" evidence="1">
    <location>
        <begin position="1"/>
        <end position="18"/>
    </location>
</feature>
<keyword evidence="1" id="KW-0732">Signal</keyword>
<name>A0AAV9HU54_9PEZI</name>
<reference evidence="2" key="1">
    <citation type="journal article" date="2023" name="Mol. Phylogenet. Evol.">
        <title>Genome-scale phylogeny and comparative genomics of the fungal order Sordariales.</title>
        <authorList>
            <person name="Hensen N."/>
            <person name="Bonometti L."/>
            <person name="Westerberg I."/>
            <person name="Brannstrom I.O."/>
            <person name="Guillou S."/>
            <person name="Cros-Aarteil S."/>
            <person name="Calhoun S."/>
            <person name="Haridas S."/>
            <person name="Kuo A."/>
            <person name="Mondo S."/>
            <person name="Pangilinan J."/>
            <person name="Riley R."/>
            <person name="LaButti K."/>
            <person name="Andreopoulos B."/>
            <person name="Lipzen A."/>
            <person name="Chen C."/>
            <person name="Yan M."/>
            <person name="Daum C."/>
            <person name="Ng V."/>
            <person name="Clum A."/>
            <person name="Steindorff A."/>
            <person name="Ohm R.A."/>
            <person name="Martin F."/>
            <person name="Silar P."/>
            <person name="Natvig D.O."/>
            <person name="Lalanne C."/>
            <person name="Gautier V."/>
            <person name="Ament-Velasquez S.L."/>
            <person name="Kruys A."/>
            <person name="Hutchinson M.I."/>
            <person name="Powell A.J."/>
            <person name="Barry K."/>
            <person name="Miller A.N."/>
            <person name="Grigoriev I.V."/>
            <person name="Debuchy R."/>
            <person name="Gladieux P."/>
            <person name="Hiltunen Thoren M."/>
            <person name="Johannesson H."/>
        </authorList>
    </citation>
    <scope>NUCLEOTIDE SEQUENCE</scope>
    <source>
        <strain evidence="2">PSN324</strain>
    </source>
</reference>
<gene>
    <name evidence="2" type="ORF">QBC42DRAFT_284984</name>
</gene>
<evidence type="ECO:0000256" key="1">
    <source>
        <dbReference type="SAM" id="SignalP"/>
    </source>
</evidence>
<keyword evidence="3" id="KW-1185">Reference proteome</keyword>
<protein>
    <recommendedName>
        <fullName evidence="4">Secreted protein</fullName>
    </recommendedName>
</protein>
<feature type="chain" id="PRO_5043429367" description="Secreted protein" evidence="1">
    <location>
        <begin position="19"/>
        <end position="139"/>
    </location>
</feature>
<evidence type="ECO:0000313" key="2">
    <source>
        <dbReference type="EMBL" id="KAK4463898.1"/>
    </source>
</evidence>
<evidence type="ECO:0008006" key="4">
    <source>
        <dbReference type="Google" id="ProtNLM"/>
    </source>
</evidence>
<organism evidence="2 3">
    <name type="scientific">Cladorrhinum samala</name>
    <dbReference type="NCBI Taxonomy" id="585594"/>
    <lineage>
        <taxon>Eukaryota</taxon>
        <taxon>Fungi</taxon>
        <taxon>Dikarya</taxon>
        <taxon>Ascomycota</taxon>
        <taxon>Pezizomycotina</taxon>
        <taxon>Sordariomycetes</taxon>
        <taxon>Sordariomycetidae</taxon>
        <taxon>Sordariales</taxon>
        <taxon>Podosporaceae</taxon>
        <taxon>Cladorrhinum</taxon>
    </lineage>
</organism>
<evidence type="ECO:0000313" key="3">
    <source>
        <dbReference type="Proteomes" id="UP001321749"/>
    </source>
</evidence>
<dbReference type="AlphaFoldDB" id="A0AAV9HU54"/>